<organism evidence="2 3">
    <name type="scientific">Ophiocordyceps camponoti-rufipedis</name>
    <dbReference type="NCBI Taxonomy" id="2004952"/>
    <lineage>
        <taxon>Eukaryota</taxon>
        <taxon>Fungi</taxon>
        <taxon>Dikarya</taxon>
        <taxon>Ascomycota</taxon>
        <taxon>Pezizomycotina</taxon>
        <taxon>Sordariomycetes</taxon>
        <taxon>Hypocreomycetidae</taxon>
        <taxon>Hypocreales</taxon>
        <taxon>Ophiocordycipitaceae</taxon>
        <taxon>Ophiocordyceps</taxon>
    </lineage>
</organism>
<protein>
    <submittedName>
        <fullName evidence="2">Uncharacterized protein</fullName>
    </submittedName>
</protein>
<comment type="caution">
    <text evidence="2">The sequence shown here is derived from an EMBL/GenBank/DDBJ whole genome shotgun (WGS) entry which is preliminary data.</text>
</comment>
<name>A0A2C5XP82_9HYPO</name>
<gene>
    <name evidence="2" type="ORF">CDD80_531</name>
</gene>
<proteinExistence type="predicted"/>
<dbReference type="AlphaFoldDB" id="A0A2C5XP82"/>
<dbReference type="EMBL" id="NJES01000116">
    <property type="protein sequence ID" value="PHH77509.1"/>
    <property type="molecule type" value="Genomic_DNA"/>
</dbReference>
<dbReference type="Proteomes" id="UP000226431">
    <property type="component" value="Unassembled WGS sequence"/>
</dbReference>
<sequence length="101" mass="11640">MGQETAVAFEGVHICEKSGHQTRRCRYLRAPEASATQPGIAALTSIVTQAQQQLQQVQQQMQQQQGLLKQQQDQLFELQQQLQKQQQERETSEVKVKKEEY</sequence>
<feature type="coiled-coil region" evidence="1">
    <location>
        <begin position="40"/>
        <end position="95"/>
    </location>
</feature>
<reference evidence="2 3" key="1">
    <citation type="submission" date="2017-06" db="EMBL/GenBank/DDBJ databases">
        <title>Ant-infecting Ophiocordyceps genomes reveal a high diversity of potential behavioral manipulation genes and a possible major role for enterotoxins.</title>
        <authorList>
            <person name="De Bekker C."/>
            <person name="Evans H.C."/>
            <person name="Brachmann A."/>
            <person name="Hughes D.P."/>
        </authorList>
    </citation>
    <scope>NUCLEOTIDE SEQUENCE [LARGE SCALE GENOMIC DNA]</scope>
    <source>
        <strain evidence="2 3">Map16</strain>
    </source>
</reference>
<keyword evidence="3" id="KW-1185">Reference proteome</keyword>
<keyword evidence="1" id="KW-0175">Coiled coil</keyword>
<accession>A0A2C5XP82</accession>
<evidence type="ECO:0000313" key="2">
    <source>
        <dbReference type="EMBL" id="PHH77509.1"/>
    </source>
</evidence>
<evidence type="ECO:0000256" key="1">
    <source>
        <dbReference type="SAM" id="Coils"/>
    </source>
</evidence>
<evidence type="ECO:0000313" key="3">
    <source>
        <dbReference type="Proteomes" id="UP000226431"/>
    </source>
</evidence>